<dbReference type="InParanoid" id="A0A212F1P8"/>
<evidence type="ECO:0000313" key="1">
    <source>
        <dbReference type="EMBL" id="OWR47656.1"/>
    </source>
</evidence>
<dbReference type="Proteomes" id="UP000007151">
    <property type="component" value="Unassembled WGS sequence"/>
</dbReference>
<evidence type="ECO:0000313" key="2">
    <source>
        <dbReference type="Proteomes" id="UP000007151"/>
    </source>
</evidence>
<dbReference type="EMBL" id="AGBW02010838">
    <property type="protein sequence ID" value="OWR47656.1"/>
    <property type="molecule type" value="Genomic_DNA"/>
</dbReference>
<name>A0A212F1P8_DANPL</name>
<keyword evidence="2" id="KW-1185">Reference proteome</keyword>
<protein>
    <submittedName>
        <fullName evidence="1">Uncharacterized protein</fullName>
    </submittedName>
</protein>
<reference evidence="1 2" key="1">
    <citation type="journal article" date="2011" name="Cell">
        <title>The monarch butterfly genome yields insights into long-distance migration.</title>
        <authorList>
            <person name="Zhan S."/>
            <person name="Merlin C."/>
            <person name="Boore J.L."/>
            <person name="Reppert S.M."/>
        </authorList>
    </citation>
    <scope>NUCLEOTIDE SEQUENCE [LARGE SCALE GENOMIC DNA]</scope>
    <source>
        <strain evidence="1">F-2</strain>
    </source>
</reference>
<accession>A0A212F1P8</accession>
<proteinExistence type="predicted"/>
<dbReference type="AlphaFoldDB" id="A0A212F1P8"/>
<comment type="caution">
    <text evidence="1">The sequence shown here is derived from an EMBL/GenBank/DDBJ whole genome shotgun (WGS) entry which is preliminary data.</text>
</comment>
<dbReference type="KEGG" id="dpl:KGM_203192"/>
<sequence length="82" mass="9403">MSTSNCQRQAVNVSVRLKRSRFLGLHESDNRMMKLLFRPPSASSLLLDLSLNEKRELEQTLVTSHRVQNKAPRVDALDYTFG</sequence>
<gene>
    <name evidence="1" type="ORF">KGM_203192</name>
</gene>
<organism evidence="1 2">
    <name type="scientific">Danaus plexippus plexippus</name>
    <dbReference type="NCBI Taxonomy" id="278856"/>
    <lineage>
        <taxon>Eukaryota</taxon>
        <taxon>Metazoa</taxon>
        <taxon>Ecdysozoa</taxon>
        <taxon>Arthropoda</taxon>
        <taxon>Hexapoda</taxon>
        <taxon>Insecta</taxon>
        <taxon>Pterygota</taxon>
        <taxon>Neoptera</taxon>
        <taxon>Endopterygota</taxon>
        <taxon>Lepidoptera</taxon>
        <taxon>Glossata</taxon>
        <taxon>Ditrysia</taxon>
        <taxon>Papilionoidea</taxon>
        <taxon>Nymphalidae</taxon>
        <taxon>Danainae</taxon>
        <taxon>Danaini</taxon>
        <taxon>Danaina</taxon>
        <taxon>Danaus</taxon>
        <taxon>Danaus</taxon>
    </lineage>
</organism>